<evidence type="ECO:0000313" key="2">
    <source>
        <dbReference type="EMBL" id="KAG6952057.1"/>
    </source>
</evidence>
<dbReference type="Pfam" id="PF12796">
    <property type="entry name" value="Ank_2"/>
    <property type="match status" value="1"/>
</dbReference>
<dbReference type="PANTHER" id="PTHR46586">
    <property type="entry name" value="ANKYRIN REPEAT-CONTAINING PROTEIN"/>
    <property type="match status" value="1"/>
</dbReference>
<dbReference type="EMBL" id="JAENGZ010000954">
    <property type="protein sequence ID" value="KAG6952057.1"/>
    <property type="molecule type" value="Genomic_DNA"/>
</dbReference>
<evidence type="ECO:0000256" key="1">
    <source>
        <dbReference type="SAM" id="SignalP"/>
    </source>
</evidence>
<organism evidence="2 3">
    <name type="scientific">Phytophthora cactorum</name>
    <dbReference type="NCBI Taxonomy" id="29920"/>
    <lineage>
        <taxon>Eukaryota</taxon>
        <taxon>Sar</taxon>
        <taxon>Stramenopiles</taxon>
        <taxon>Oomycota</taxon>
        <taxon>Peronosporomycetes</taxon>
        <taxon>Peronosporales</taxon>
        <taxon>Peronosporaceae</taxon>
        <taxon>Phytophthora</taxon>
    </lineage>
</organism>
<dbReference type="AlphaFoldDB" id="A0A8T1TZS0"/>
<dbReference type="InterPro" id="IPR002110">
    <property type="entry name" value="Ankyrin_rpt"/>
</dbReference>
<gene>
    <name evidence="2" type="ORF">JG687_00013249</name>
</gene>
<reference evidence="2" key="1">
    <citation type="submission" date="2021-01" db="EMBL/GenBank/DDBJ databases">
        <title>Phytophthora aleatoria, a newly-described species from Pinus radiata is distinct from Phytophthora cactorum isolates based on comparative genomics.</title>
        <authorList>
            <person name="Mcdougal R."/>
            <person name="Panda P."/>
            <person name="Williams N."/>
            <person name="Studholme D.J."/>
        </authorList>
    </citation>
    <scope>NUCLEOTIDE SEQUENCE</scope>
    <source>
        <strain evidence="2">NZFS 3830</strain>
    </source>
</reference>
<keyword evidence="1" id="KW-0732">Signal</keyword>
<dbReference type="InterPro" id="IPR052050">
    <property type="entry name" value="SecEffector_AnkRepeat"/>
</dbReference>
<feature type="chain" id="PRO_5035904214" description="Ankyrin repeat-containing domain" evidence="1">
    <location>
        <begin position="18"/>
        <end position="369"/>
    </location>
</feature>
<dbReference type="PANTHER" id="PTHR46586:SF3">
    <property type="entry name" value="ANKYRIN REPEAT-CONTAINING PROTEIN"/>
    <property type="match status" value="1"/>
</dbReference>
<comment type="caution">
    <text evidence="2">The sequence shown here is derived from an EMBL/GenBank/DDBJ whole genome shotgun (WGS) entry which is preliminary data.</text>
</comment>
<accession>A0A8T1TZS0</accession>
<proteinExistence type="predicted"/>
<dbReference type="OrthoDB" id="67499at2759"/>
<evidence type="ECO:0000313" key="3">
    <source>
        <dbReference type="Proteomes" id="UP000688947"/>
    </source>
</evidence>
<feature type="signal peptide" evidence="1">
    <location>
        <begin position="1"/>
        <end position="17"/>
    </location>
</feature>
<sequence>MLLWLQSIHLLKCTTSAMDRAAEKGHLEVVKWLHRTRTEGCSSTDLFLDQFVPEAMDQAAQNGYLHIVRWLHETRDEGCTEYAMEGAARNGHLDVVLYLMEHRAEGFPSYNVIAAQTFEVHCLFSASNKMQPKNRWDEVKSCLKCLAETAASEGNIKILDWLNQLGLELRTAIPIRDAVSRGDVKLLQWLYWNRFELCDSDLLELAVQNGQLDAARWLSQHGFKITSLKLIGEVVRTSKVALLCWLVEHGPPLDFTTAMKLTMEYHHIEIAWWVSESDRVLLVFEALQKRNRKLLWWILTCTRFKDVSSRRSIRDAIQRAPNKILQWIQKGLSDFTKCQWCLATSKKRARQQSEAAPGKRLVDIEERGD</sequence>
<dbReference type="VEuPathDB" id="FungiDB:PC110_g910"/>
<dbReference type="Proteomes" id="UP000688947">
    <property type="component" value="Unassembled WGS sequence"/>
</dbReference>
<evidence type="ECO:0008006" key="4">
    <source>
        <dbReference type="Google" id="ProtNLM"/>
    </source>
</evidence>
<protein>
    <recommendedName>
        <fullName evidence="4">Ankyrin repeat-containing domain</fullName>
    </recommendedName>
</protein>
<name>A0A8T1TZS0_9STRA</name>